<proteinExistence type="predicted"/>
<reference evidence="1" key="1">
    <citation type="journal article" date="2020" name="Stud. Mycol.">
        <title>101 Dothideomycetes genomes: a test case for predicting lifestyles and emergence of pathogens.</title>
        <authorList>
            <person name="Haridas S."/>
            <person name="Albert R."/>
            <person name="Binder M."/>
            <person name="Bloem J."/>
            <person name="Labutti K."/>
            <person name="Salamov A."/>
            <person name="Andreopoulos B."/>
            <person name="Baker S."/>
            <person name="Barry K."/>
            <person name="Bills G."/>
            <person name="Bluhm B."/>
            <person name="Cannon C."/>
            <person name="Castanera R."/>
            <person name="Culley D."/>
            <person name="Daum C."/>
            <person name="Ezra D."/>
            <person name="Gonzalez J."/>
            <person name="Henrissat B."/>
            <person name="Kuo A."/>
            <person name="Liang C."/>
            <person name="Lipzen A."/>
            <person name="Lutzoni F."/>
            <person name="Magnuson J."/>
            <person name="Mondo S."/>
            <person name="Nolan M."/>
            <person name="Ohm R."/>
            <person name="Pangilinan J."/>
            <person name="Park H.-J."/>
            <person name="Ramirez L."/>
            <person name="Alfaro M."/>
            <person name="Sun H."/>
            <person name="Tritt A."/>
            <person name="Yoshinaga Y."/>
            <person name="Zwiers L.-H."/>
            <person name="Turgeon B."/>
            <person name="Goodwin S."/>
            <person name="Spatafora J."/>
            <person name="Crous P."/>
            <person name="Grigoriev I."/>
        </authorList>
    </citation>
    <scope>NUCLEOTIDE SEQUENCE</scope>
    <source>
        <strain evidence="1">ATCC 16933</strain>
    </source>
</reference>
<sequence>MAPHKNRDREVLPYALVIKKTKSKNGSRKGANVHDESIREARQWKFEFANWFANNSCLEALISCDRCIYTTSPEHYDFDHQDGYCPRRQHISDGAKGDTVDLALLYHSVADAIRTYSLKSFRNMEALYDMMFIPFMPKNPIHMAASKNCTVPKLFLFHHCPTQISAHSKLKFVVGISVDFEAEAAVYVHVNRQNQPFETFLEEWVDRWHIHQTWTYGSCTYYCSVLYKQYEWYAWQMDNEIVKERYGINNNAVQRRDGSANPETCRYTAPKYFSNLPAEIKREIFKFFDHCNVYCPFRWNANRDETLNTLLDLRVLNKASCQIASRMIYSEARLLFSHPETWHDFVVLLGGRIHMLRKTCSDFEYLRFDPCQEALVFARFLGALSLNELTLDFDWEWVSLEVSTQCCNEEDENYGCMTAFVRWYVEFVSTHLFQRVDVAIKVNGVVPEYLRDKFDNLFKQRFKPRTHNPDDEDIPDASIFYEPELEGPNVALPFPCECKESDSNLNPQSKGI</sequence>
<dbReference type="EMBL" id="MU001694">
    <property type="protein sequence ID" value="KAF2453885.1"/>
    <property type="molecule type" value="Genomic_DNA"/>
</dbReference>
<keyword evidence="2" id="KW-1185">Reference proteome</keyword>
<organism evidence="1 2">
    <name type="scientific">Lineolata rhizophorae</name>
    <dbReference type="NCBI Taxonomy" id="578093"/>
    <lineage>
        <taxon>Eukaryota</taxon>
        <taxon>Fungi</taxon>
        <taxon>Dikarya</taxon>
        <taxon>Ascomycota</taxon>
        <taxon>Pezizomycotina</taxon>
        <taxon>Dothideomycetes</taxon>
        <taxon>Dothideomycetes incertae sedis</taxon>
        <taxon>Lineolatales</taxon>
        <taxon>Lineolataceae</taxon>
        <taxon>Lineolata</taxon>
    </lineage>
</organism>
<dbReference type="AlphaFoldDB" id="A0A6A6NQ43"/>
<protein>
    <submittedName>
        <fullName evidence="1">Uncharacterized protein</fullName>
    </submittedName>
</protein>
<evidence type="ECO:0000313" key="1">
    <source>
        <dbReference type="EMBL" id="KAF2453885.1"/>
    </source>
</evidence>
<gene>
    <name evidence="1" type="ORF">BDY21DRAFT_366610</name>
</gene>
<evidence type="ECO:0000313" key="2">
    <source>
        <dbReference type="Proteomes" id="UP000799766"/>
    </source>
</evidence>
<name>A0A6A6NQ43_9PEZI</name>
<accession>A0A6A6NQ43</accession>
<dbReference type="Proteomes" id="UP000799766">
    <property type="component" value="Unassembled WGS sequence"/>
</dbReference>